<evidence type="ECO:0000259" key="3">
    <source>
        <dbReference type="Pfam" id="PF04195"/>
    </source>
</evidence>
<reference evidence="4 5" key="1">
    <citation type="journal article" date="2019" name="Nat. Plants">
        <title>Genome sequencing of Musa balbisiana reveals subgenome evolution and function divergence in polyploid bananas.</title>
        <authorList>
            <person name="Yao X."/>
        </authorList>
    </citation>
    <scope>NUCLEOTIDE SEQUENCE [LARGE SCALE GENOMIC DNA]</scope>
    <source>
        <strain evidence="5">cv. DH-PKW</strain>
        <tissue evidence="4">Leaves</tissue>
    </source>
</reference>
<gene>
    <name evidence="4" type="ORF">C4D60_Mb07t18580</name>
</gene>
<organism evidence="4 5">
    <name type="scientific">Musa balbisiana</name>
    <name type="common">Banana</name>
    <dbReference type="NCBI Taxonomy" id="52838"/>
    <lineage>
        <taxon>Eukaryota</taxon>
        <taxon>Viridiplantae</taxon>
        <taxon>Streptophyta</taxon>
        <taxon>Embryophyta</taxon>
        <taxon>Tracheophyta</taxon>
        <taxon>Spermatophyta</taxon>
        <taxon>Magnoliopsida</taxon>
        <taxon>Liliopsida</taxon>
        <taxon>Zingiberales</taxon>
        <taxon>Musaceae</taxon>
        <taxon>Musa</taxon>
    </lineage>
</organism>
<keyword evidence="2" id="KW-0472">Membrane</keyword>
<evidence type="ECO:0000256" key="2">
    <source>
        <dbReference type="SAM" id="Phobius"/>
    </source>
</evidence>
<keyword evidence="2" id="KW-0812">Transmembrane</keyword>
<feature type="region of interest" description="Disordered" evidence="1">
    <location>
        <begin position="63"/>
        <end position="84"/>
    </location>
</feature>
<keyword evidence="5" id="KW-1185">Reference proteome</keyword>
<dbReference type="STRING" id="52838.A0A4S8JGI2"/>
<evidence type="ECO:0000256" key="1">
    <source>
        <dbReference type="SAM" id="MobiDB-lite"/>
    </source>
</evidence>
<comment type="caution">
    <text evidence="4">The sequence shown here is derived from an EMBL/GenBank/DDBJ whole genome shotgun (WGS) entry which is preliminary data.</text>
</comment>
<feature type="compositionally biased region" description="Low complexity" evidence="1">
    <location>
        <begin position="75"/>
        <end position="84"/>
    </location>
</feature>
<feature type="domain" description="Transposase (putative) gypsy type" evidence="3">
    <location>
        <begin position="160"/>
        <end position="222"/>
    </location>
</feature>
<dbReference type="AlphaFoldDB" id="A0A4S8JGI2"/>
<dbReference type="InterPro" id="IPR007321">
    <property type="entry name" value="Transposase_28"/>
</dbReference>
<proteinExistence type="predicted"/>
<evidence type="ECO:0000313" key="4">
    <source>
        <dbReference type="EMBL" id="THU60991.1"/>
    </source>
</evidence>
<feature type="transmembrane region" description="Helical" evidence="2">
    <location>
        <begin position="21"/>
        <end position="45"/>
    </location>
</feature>
<name>A0A4S8JGI2_MUSBA</name>
<dbReference type="Proteomes" id="UP000317650">
    <property type="component" value="Chromosome 7"/>
</dbReference>
<dbReference type="EMBL" id="PYDT01000005">
    <property type="protein sequence ID" value="THU60991.1"/>
    <property type="molecule type" value="Genomic_DNA"/>
</dbReference>
<dbReference type="Pfam" id="PF04195">
    <property type="entry name" value="Transposase_28"/>
    <property type="match status" value="1"/>
</dbReference>
<sequence>MGLKCCDYSSPREAQSSSRSGVACLLYAPSRAVALTFAIIFASVLRPSPQLLSCNFEVEISPSSSSYSSPPPSPSSSSSGSPWDEVVSVSSGSASLEASGSSVALEALKSWHNVDSVVTEDLLRVLRDRYRIPECYGLHAPRPGQRPYDQFPDGYELTVGALEAGLRLPVLPVIGDCLRYWGILPSQVSLNSWRYLVALIWECQGARIEPSQSLFRACFRLCKGQGGQEWGFSTRWAFRTIDNTSPSLSTSETMDVDRLRGILSASWAVREMTKEWMVEAELSPATGGMAIRI</sequence>
<accession>A0A4S8JGI2</accession>
<keyword evidence="2" id="KW-1133">Transmembrane helix</keyword>
<evidence type="ECO:0000313" key="5">
    <source>
        <dbReference type="Proteomes" id="UP000317650"/>
    </source>
</evidence>
<protein>
    <recommendedName>
        <fullName evidence="3">Transposase (putative) gypsy type domain-containing protein</fullName>
    </recommendedName>
</protein>